<sequence>MLLVGALGALDLLALFLVPAEPWRLAAGALAAYGATLPLLLRRRRPVVIFLIVGAMVLARGVLGVPEMTGGIPLLIAAHALGRYGARRHRPWVVWVVAGWGGAHAVIVSLMYEKHIQLADWLVVALAVGLAYMIGSHQHRFAAHVGSLRRSVHRQRERRSREVRSAVGAERERIALDLHDVVGNHLSALSVQTHVFEELLARRDPQAVLAANQIRESSRQAMTEMVRLQNLLRGIADSPDGADCGPEGVTRLASAVRNAGNDVEFSVAELPRSMRPEVGAEGFLVLQEALTNVVKHASPTRVSIEVGVDTATDALRLRVVNEPPRAARLPSVPGSGLGLLSMQARVARLGGELSSAAAPDGGYVVDARIPLRSVS</sequence>
<dbReference type="GO" id="GO:0046983">
    <property type="term" value="F:protein dimerization activity"/>
    <property type="evidence" value="ECO:0007669"/>
    <property type="project" value="InterPro"/>
</dbReference>
<feature type="transmembrane region" description="Helical" evidence="9">
    <location>
        <begin position="118"/>
        <end position="135"/>
    </location>
</feature>
<dbReference type="Pfam" id="PF07730">
    <property type="entry name" value="HisKA_3"/>
    <property type="match status" value="1"/>
</dbReference>
<keyword evidence="5" id="KW-0547">Nucleotide-binding</keyword>
<evidence type="ECO:0000313" key="12">
    <source>
        <dbReference type="EMBL" id="MBB4682345.1"/>
    </source>
</evidence>
<comment type="caution">
    <text evidence="12">The sequence shown here is derived from an EMBL/GenBank/DDBJ whole genome shotgun (WGS) entry which is preliminary data.</text>
</comment>
<evidence type="ECO:0000256" key="1">
    <source>
        <dbReference type="ARBA" id="ARBA00000085"/>
    </source>
</evidence>
<keyword evidence="9" id="KW-0812">Transmembrane</keyword>
<feature type="transmembrane region" description="Helical" evidence="9">
    <location>
        <begin position="47"/>
        <end position="80"/>
    </location>
</feature>
<evidence type="ECO:0000313" key="13">
    <source>
        <dbReference type="Proteomes" id="UP000533598"/>
    </source>
</evidence>
<dbReference type="InterPro" id="IPR003594">
    <property type="entry name" value="HATPase_dom"/>
</dbReference>
<dbReference type="EC" id="2.7.13.3" evidence="2"/>
<feature type="domain" description="Histidine kinase/HSP90-like ATPase" evidence="10">
    <location>
        <begin position="284"/>
        <end position="372"/>
    </location>
</feature>
<dbReference type="EMBL" id="JACHMH010000001">
    <property type="protein sequence ID" value="MBB4682345.1"/>
    <property type="molecule type" value="Genomic_DNA"/>
</dbReference>
<evidence type="ECO:0000256" key="4">
    <source>
        <dbReference type="ARBA" id="ARBA00022679"/>
    </source>
</evidence>
<dbReference type="CDD" id="cd16917">
    <property type="entry name" value="HATPase_UhpB-NarQ-NarX-like"/>
    <property type="match status" value="1"/>
</dbReference>
<dbReference type="Gene3D" id="1.20.5.1930">
    <property type="match status" value="1"/>
</dbReference>
<dbReference type="Pfam" id="PF02518">
    <property type="entry name" value="HATPase_c"/>
    <property type="match status" value="1"/>
</dbReference>
<evidence type="ECO:0000256" key="8">
    <source>
        <dbReference type="ARBA" id="ARBA00023012"/>
    </source>
</evidence>
<keyword evidence="13" id="KW-1185">Reference proteome</keyword>
<dbReference type="PANTHER" id="PTHR24421">
    <property type="entry name" value="NITRATE/NITRITE SENSOR PROTEIN NARX-RELATED"/>
    <property type="match status" value="1"/>
</dbReference>
<keyword evidence="9" id="KW-0472">Membrane</keyword>
<keyword evidence="4" id="KW-0808">Transferase</keyword>
<keyword evidence="7" id="KW-0067">ATP-binding</keyword>
<dbReference type="RefSeq" id="WP_185009575.1">
    <property type="nucleotide sequence ID" value="NZ_BAAAUI010000007.1"/>
</dbReference>
<dbReference type="GO" id="GO:0000155">
    <property type="term" value="F:phosphorelay sensor kinase activity"/>
    <property type="evidence" value="ECO:0007669"/>
    <property type="project" value="InterPro"/>
</dbReference>
<evidence type="ECO:0000256" key="6">
    <source>
        <dbReference type="ARBA" id="ARBA00022777"/>
    </source>
</evidence>
<evidence type="ECO:0000256" key="7">
    <source>
        <dbReference type="ARBA" id="ARBA00022840"/>
    </source>
</evidence>
<keyword evidence="9" id="KW-1133">Transmembrane helix</keyword>
<gene>
    <name evidence="12" type="ORF">HNR67_008463</name>
</gene>
<dbReference type="GO" id="GO:0016020">
    <property type="term" value="C:membrane"/>
    <property type="evidence" value="ECO:0007669"/>
    <property type="project" value="InterPro"/>
</dbReference>
<keyword evidence="3" id="KW-0597">Phosphoprotein</keyword>
<proteinExistence type="predicted"/>
<dbReference type="SUPFAM" id="SSF55874">
    <property type="entry name" value="ATPase domain of HSP90 chaperone/DNA topoisomerase II/histidine kinase"/>
    <property type="match status" value="1"/>
</dbReference>
<evidence type="ECO:0000259" key="11">
    <source>
        <dbReference type="Pfam" id="PF07730"/>
    </source>
</evidence>
<evidence type="ECO:0000256" key="3">
    <source>
        <dbReference type="ARBA" id="ARBA00022553"/>
    </source>
</evidence>
<keyword evidence="6 12" id="KW-0418">Kinase</keyword>
<evidence type="ECO:0000256" key="9">
    <source>
        <dbReference type="SAM" id="Phobius"/>
    </source>
</evidence>
<dbReference type="GO" id="GO:0005524">
    <property type="term" value="F:ATP binding"/>
    <property type="evidence" value="ECO:0007669"/>
    <property type="project" value="UniProtKB-KW"/>
</dbReference>
<evidence type="ECO:0000256" key="2">
    <source>
        <dbReference type="ARBA" id="ARBA00012438"/>
    </source>
</evidence>
<dbReference type="Gene3D" id="3.30.565.10">
    <property type="entry name" value="Histidine kinase-like ATPase, C-terminal domain"/>
    <property type="match status" value="1"/>
</dbReference>
<dbReference type="InterPro" id="IPR036890">
    <property type="entry name" value="HATPase_C_sf"/>
</dbReference>
<dbReference type="PANTHER" id="PTHR24421:SF10">
    <property type="entry name" value="NITRATE_NITRITE SENSOR PROTEIN NARQ"/>
    <property type="match status" value="1"/>
</dbReference>
<evidence type="ECO:0000256" key="5">
    <source>
        <dbReference type="ARBA" id="ARBA00022741"/>
    </source>
</evidence>
<feature type="transmembrane region" description="Helical" evidence="9">
    <location>
        <begin position="92"/>
        <end position="112"/>
    </location>
</feature>
<keyword evidence="8" id="KW-0902">Two-component regulatory system</keyword>
<dbReference type="AlphaFoldDB" id="A0A7W7CJG0"/>
<feature type="domain" description="Signal transduction histidine kinase subgroup 3 dimerisation and phosphoacceptor" evidence="11">
    <location>
        <begin position="170"/>
        <end position="233"/>
    </location>
</feature>
<name>A0A7W7CJG0_9PSEU</name>
<dbReference type="InterPro" id="IPR011712">
    <property type="entry name" value="Sig_transdc_His_kin_sub3_dim/P"/>
</dbReference>
<dbReference type="InterPro" id="IPR050482">
    <property type="entry name" value="Sensor_HK_TwoCompSys"/>
</dbReference>
<accession>A0A7W7CJG0</accession>
<protein>
    <recommendedName>
        <fullName evidence="2">histidine kinase</fullName>
        <ecNumber evidence="2">2.7.13.3</ecNumber>
    </recommendedName>
</protein>
<comment type="catalytic activity">
    <reaction evidence="1">
        <text>ATP + protein L-histidine = ADP + protein N-phospho-L-histidine.</text>
        <dbReference type="EC" id="2.7.13.3"/>
    </reaction>
</comment>
<dbReference type="Proteomes" id="UP000533598">
    <property type="component" value="Unassembled WGS sequence"/>
</dbReference>
<organism evidence="12 13">
    <name type="scientific">Crossiella cryophila</name>
    <dbReference type="NCBI Taxonomy" id="43355"/>
    <lineage>
        <taxon>Bacteria</taxon>
        <taxon>Bacillati</taxon>
        <taxon>Actinomycetota</taxon>
        <taxon>Actinomycetes</taxon>
        <taxon>Pseudonocardiales</taxon>
        <taxon>Pseudonocardiaceae</taxon>
        <taxon>Crossiella</taxon>
    </lineage>
</organism>
<evidence type="ECO:0000259" key="10">
    <source>
        <dbReference type="Pfam" id="PF02518"/>
    </source>
</evidence>
<reference evidence="12 13" key="1">
    <citation type="submission" date="2020-08" db="EMBL/GenBank/DDBJ databases">
        <title>Sequencing the genomes of 1000 actinobacteria strains.</title>
        <authorList>
            <person name="Klenk H.-P."/>
        </authorList>
    </citation>
    <scope>NUCLEOTIDE SEQUENCE [LARGE SCALE GENOMIC DNA]</scope>
    <source>
        <strain evidence="12 13">DSM 44230</strain>
    </source>
</reference>